<proteinExistence type="predicted"/>
<name>A0A7W9AFW0_9SPHN</name>
<evidence type="ECO:0000313" key="1">
    <source>
        <dbReference type="EMBL" id="MBB5684699.1"/>
    </source>
</evidence>
<reference evidence="1 2" key="1">
    <citation type="submission" date="2020-08" db="EMBL/GenBank/DDBJ databases">
        <title>Genomic Encyclopedia of Type Strains, Phase IV (KMG-IV): sequencing the most valuable type-strain genomes for metagenomic binning, comparative biology and taxonomic classification.</title>
        <authorList>
            <person name="Goeker M."/>
        </authorList>
    </citation>
    <scope>NUCLEOTIDE SEQUENCE [LARGE SCALE GENOMIC DNA]</scope>
    <source>
        <strain evidence="1 2">DSM 25079</strain>
    </source>
</reference>
<keyword evidence="2" id="KW-1185">Reference proteome</keyword>
<accession>A0A7W9AFW0</accession>
<gene>
    <name evidence="1" type="ORF">FHS49_000690</name>
</gene>
<sequence>MAGVERNLTCVGQIEYYRAAFALRLRDMARRGDEHRELPIGHFVPVDPESLDRHVMRRAFFGIAAVAADPGFAASDPCLAVCRFGAMPRSGGAGILFIAAAPQRQ</sequence>
<organism evidence="1 2">
    <name type="scientific">Sphingobium boeckii</name>
    <dbReference type="NCBI Taxonomy" id="1082345"/>
    <lineage>
        <taxon>Bacteria</taxon>
        <taxon>Pseudomonadati</taxon>
        <taxon>Pseudomonadota</taxon>
        <taxon>Alphaproteobacteria</taxon>
        <taxon>Sphingomonadales</taxon>
        <taxon>Sphingomonadaceae</taxon>
        <taxon>Sphingobium</taxon>
    </lineage>
</organism>
<evidence type="ECO:0000313" key="2">
    <source>
        <dbReference type="Proteomes" id="UP000549617"/>
    </source>
</evidence>
<comment type="caution">
    <text evidence="1">The sequence shown here is derived from an EMBL/GenBank/DDBJ whole genome shotgun (WGS) entry which is preliminary data.</text>
</comment>
<dbReference type="Proteomes" id="UP000549617">
    <property type="component" value="Unassembled WGS sequence"/>
</dbReference>
<dbReference type="AlphaFoldDB" id="A0A7W9AFW0"/>
<dbReference type="EMBL" id="JACIJC010000001">
    <property type="protein sequence ID" value="MBB5684699.1"/>
    <property type="molecule type" value="Genomic_DNA"/>
</dbReference>
<protein>
    <submittedName>
        <fullName evidence="1">Uncharacterized protein</fullName>
    </submittedName>
</protein>